<keyword evidence="2" id="KW-0812">Transmembrane</keyword>
<sequence length="289" mass="31407">MPSVARLAARGDTDSNSSSTMPHLSSLVIVSSICGIVVLGAALCYLNRYFRRLVRRRTKSRGLSNAQKLGVAQLPGSTISLPQRAMLAVPSLNRDTSYETSTRALVQLLEPPSGGYRTASPAFRVSFTPPSKHSSYASTVDGDAGVLSYFPQPPHKRLSSSPSLPQLQGQTRIVRQKFSPLLPDELLLGKVGETLTIIKPFDDSWCLVSRKDYSALDISQDASRLAVRGDHLGVVPAWCFVEPAARGHKGHKPQRPVRRSSAGISEEMDVQFAMEKGSRGSKGLSWSDF</sequence>
<keyword evidence="2" id="KW-0472">Membrane</keyword>
<evidence type="ECO:0000313" key="3">
    <source>
        <dbReference type="EMBL" id="KZP31807.1"/>
    </source>
</evidence>
<reference evidence="3 4" key="1">
    <citation type="journal article" date="2016" name="Mol. Biol. Evol.">
        <title>Comparative Genomics of Early-Diverging Mushroom-Forming Fungi Provides Insights into the Origins of Lignocellulose Decay Capabilities.</title>
        <authorList>
            <person name="Nagy L.G."/>
            <person name="Riley R."/>
            <person name="Tritt A."/>
            <person name="Adam C."/>
            <person name="Daum C."/>
            <person name="Floudas D."/>
            <person name="Sun H."/>
            <person name="Yadav J.S."/>
            <person name="Pangilinan J."/>
            <person name="Larsson K.H."/>
            <person name="Matsuura K."/>
            <person name="Barry K."/>
            <person name="Labutti K."/>
            <person name="Kuo R."/>
            <person name="Ohm R.A."/>
            <person name="Bhattacharya S.S."/>
            <person name="Shirouzu T."/>
            <person name="Yoshinaga Y."/>
            <person name="Martin F.M."/>
            <person name="Grigoriev I.V."/>
            <person name="Hibbett D.S."/>
        </authorList>
    </citation>
    <scope>NUCLEOTIDE SEQUENCE [LARGE SCALE GENOMIC DNA]</scope>
    <source>
        <strain evidence="3 4">CBS 109695</strain>
    </source>
</reference>
<evidence type="ECO:0008006" key="5">
    <source>
        <dbReference type="Google" id="ProtNLM"/>
    </source>
</evidence>
<organism evidence="3 4">
    <name type="scientific">Athelia psychrophila</name>
    <dbReference type="NCBI Taxonomy" id="1759441"/>
    <lineage>
        <taxon>Eukaryota</taxon>
        <taxon>Fungi</taxon>
        <taxon>Dikarya</taxon>
        <taxon>Basidiomycota</taxon>
        <taxon>Agaricomycotina</taxon>
        <taxon>Agaricomycetes</taxon>
        <taxon>Agaricomycetidae</taxon>
        <taxon>Atheliales</taxon>
        <taxon>Atheliaceae</taxon>
        <taxon>Athelia</taxon>
    </lineage>
</organism>
<evidence type="ECO:0000256" key="1">
    <source>
        <dbReference type="SAM" id="MobiDB-lite"/>
    </source>
</evidence>
<keyword evidence="4" id="KW-1185">Reference proteome</keyword>
<protein>
    <recommendedName>
        <fullName evidence="5">SH3 domain-containing protein</fullName>
    </recommendedName>
</protein>
<dbReference type="AlphaFoldDB" id="A0A166ULE6"/>
<feature type="region of interest" description="Disordered" evidence="1">
    <location>
        <begin position="1"/>
        <end position="20"/>
    </location>
</feature>
<accession>A0A166ULE6</accession>
<dbReference type="OrthoDB" id="5340910at2759"/>
<name>A0A166ULE6_9AGAM</name>
<gene>
    <name evidence="3" type="ORF">FIBSPDRAFT_925638</name>
</gene>
<keyword evidence="2" id="KW-1133">Transmembrane helix</keyword>
<dbReference type="Proteomes" id="UP000076532">
    <property type="component" value="Unassembled WGS sequence"/>
</dbReference>
<evidence type="ECO:0000313" key="4">
    <source>
        <dbReference type="Proteomes" id="UP000076532"/>
    </source>
</evidence>
<dbReference type="STRING" id="436010.A0A166ULE6"/>
<evidence type="ECO:0000256" key="2">
    <source>
        <dbReference type="SAM" id="Phobius"/>
    </source>
</evidence>
<proteinExistence type="predicted"/>
<feature type="transmembrane region" description="Helical" evidence="2">
    <location>
        <begin position="24"/>
        <end position="46"/>
    </location>
</feature>
<dbReference type="EMBL" id="KV417488">
    <property type="protein sequence ID" value="KZP31807.1"/>
    <property type="molecule type" value="Genomic_DNA"/>
</dbReference>